<evidence type="ECO:0000313" key="2">
    <source>
        <dbReference type="EMBL" id="GHE59136.1"/>
    </source>
</evidence>
<keyword evidence="1" id="KW-0732">Signal</keyword>
<sequence length="388" mass="42596">MRKRRAVIVAAMAASVLLPARGVAATAAPEPAAATLPAHIYGGAWPTSHLQGVTVDTKKGYAYWSFTQMLVKTDLRGNVIGTVEGLTGHLGDIDLNHQDGRVYGSLEYKAEKAFYIAVFDVDRIDRVGMDAETDGIMTAVHLDEVVEDFTADMDGNGVFDGDTADTADHRYGCSGIDGVSFGPGFGQRGGPQKLMVAYGIYSNTSRTDNDHQVVLEYDIGDWQKYERPLTQDAPHRSGPKHPEGKYFAYTGNTTYGVQNLQYDPYTKNWIMAVYRGKKAGFPNYSLFTVDATAEPERGEIVGQPKPETGKLLTLRPNGLYDPATGVWGWEFHGEYGFEALGRGYYYVAESRPVDDGGVPKYEGEIRLYRWTGKSPTPFEQVALTPDGQ</sequence>
<organism evidence="2 3">
    <name type="scientific">Streptomyces spiralis</name>
    <dbReference type="NCBI Taxonomy" id="66376"/>
    <lineage>
        <taxon>Bacteria</taxon>
        <taxon>Bacillati</taxon>
        <taxon>Actinomycetota</taxon>
        <taxon>Actinomycetes</taxon>
        <taxon>Kitasatosporales</taxon>
        <taxon>Streptomycetaceae</taxon>
        <taxon>Streptomyces</taxon>
    </lineage>
</organism>
<dbReference type="Proteomes" id="UP000641386">
    <property type="component" value="Unassembled WGS sequence"/>
</dbReference>
<gene>
    <name evidence="2" type="ORF">GCM10014715_10440</name>
</gene>
<reference evidence="2" key="2">
    <citation type="submission" date="2020-09" db="EMBL/GenBank/DDBJ databases">
        <authorList>
            <person name="Sun Q."/>
            <person name="Ohkuma M."/>
        </authorList>
    </citation>
    <scope>NUCLEOTIDE SEQUENCE</scope>
    <source>
        <strain evidence="2">JCM 3302</strain>
    </source>
</reference>
<feature type="signal peptide" evidence="1">
    <location>
        <begin position="1"/>
        <end position="24"/>
    </location>
</feature>
<reference evidence="2" key="1">
    <citation type="journal article" date="2014" name="Int. J. Syst. Evol. Microbiol.">
        <title>Complete genome sequence of Corynebacterium casei LMG S-19264T (=DSM 44701T), isolated from a smear-ripened cheese.</title>
        <authorList>
            <consortium name="US DOE Joint Genome Institute (JGI-PGF)"/>
            <person name="Walter F."/>
            <person name="Albersmeier A."/>
            <person name="Kalinowski J."/>
            <person name="Ruckert C."/>
        </authorList>
    </citation>
    <scope>NUCLEOTIDE SEQUENCE</scope>
    <source>
        <strain evidence="2">JCM 3302</strain>
    </source>
</reference>
<protein>
    <submittedName>
        <fullName evidence="2">Uncharacterized protein</fullName>
    </submittedName>
</protein>
<evidence type="ECO:0000313" key="3">
    <source>
        <dbReference type="Proteomes" id="UP000641386"/>
    </source>
</evidence>
<evidence type="ECO:0000256" key="1">
    <source>
        <dbReference type="SAM" id="SignalP"/>
    </source>
</evidence>
<dbReference type="EMBL" id="BNBC01000003">
    <property type="protein sequence ID" value="GHE59136.1"/>
    <property type="molecule type" value="Genomic_DNA"/>
</dbReference>
<accession>A0A918ZLB3</accession>
<dbReference type="RefSeq" id="WP_189896817.1">
    <property type="nucleotide sequence ID" value="NZ_BNBC01000003.1"/>
</dbReference>
<dbReference type="AlphaFoldDB" id="A0A918ZLB3"/>
<proteinExistence type="predicted"/>
<comment type="caution">
    <text evidence="2">The sequence shown here is derived from an EMBL/GenBank/DDBJ whole genome shotgun (WGS) entry which is preliminary data.</text>
</comment>
<feature type="chain" id="PRO_5038955025" evidence="1">
    <location>
        <begin position="25"/>
        <end position="388"/>
    </location>
</feature>
<keyword evidence="3" id="KW-1185">Reference proteome</keyword>
<name>A0A918ZLB3_9ACTN</name>